<dbReference type="PROSITE" id="PS50930">
    <property type="entry name" value="HTH_LYTTR"/>
    <property type="match status" value="1"/>
</dbReference>
<organism evidence="4 5">
    <name type="scientific">Pedobacter riviphilus</name>
    <dbReference type="NCBI Taxonomy" id="2766984"/>
    <lineage>
        <taxon>Bacteria</taxon>
        <taxon>Pseudomonadati</taxon>
        <taxon>Bacteroidota</taxon>
        <taxon>Sphingobacteriia</taxon>
        <taxon>Sphingobacteriales</taxon>
        <taxon>Sphingobacteriaceae</taxon>
        <taxon>Pedobacter</taxon>
    </lineage>
</organism>
<reference evidence="4 5" key="1">
    <citation type="submission" date="2020-09" db="EMBL/GenBank/DDBJ databases">
        <title>Pedobacter sp. SW-16 isolated from soil near Yeocheon.</title>
        <authorList>
            <person name="Im H.S."/>
            <person name="Joung Y."/>
            <person name="Lee S.-S."/>
        </authorList>
    </citation>
    <scope>NUCLEOTIDE SEQUENCE [LARGE SCALE GENOMIC DNA]</scope>
    <source>
        <strain evidence="4 5">SW-16</strain>
    </source>
</reference>
<feature type="domain" description="Response regulatory" evidence="2">
    <location>
        <begin position="5"/>
        <end position="116"/>
    </location>
</feature>
<dbReference type="InterPro" id="IPR011006">
    <property type="entry name" value="CheY-like_superfamily"/>
</dbReference>
<dbReference type="Pfam" id="PF04397">
    <property type="entry name" value="LytTR"/>
    <property type="match status" value="1"/>
</dbReference>
<protein>
    <submittedName>
        <fullName evidence="4">Response regulator transcription factor</fullName>
    </submittedName>
</protein>
<keyword evidence="5" id="KW-1185">Reference proteome</keyword>
<dbReference type="Proteomes" id="UP000516439">
    <property type="component" value="Chromosome"/>
</dbReference>
<evidence type="ECO:0000256" key="1">
    <source>
        <dbReference type="PROSITE-ProRule" id="PRU00169"/>
    </source>
</evidence>
<evidence type="ECO:0000259" key="2">
    <source>
        <dbReference type="PROSITE" id="PS50110"/>
    </source>
</evidence>
<dbReference type="InterPro" id="IPR046947">
    <property type="entry name" value="LytR-like"/>
</dbReference>
<feature type="domain" description="HTH LytTR-type" evidence="3">
    <location>
        <begin position="135"/>
        <end position="232"/>
    </location>
</feature>
<dbReference type="SUPFAM" id="SSF52172">
    <property type="entry name" value="CheY-like"/>
    <property type="match status" value="1"/>
</dbReference>
<dbReference type="InterPro" id="IPR001789">
    <property type="entry name" value="Sig_transdc_resp-reg_receiver"/>
</dbReference>
<dbReference type="Gene3D" id="2.40.50.1020">
    <property type="entry name" value="LytTr DNA-binding domain"/>
    <property type="match status" value="1"/>
</dbReference>
<dbReference type="PROSITE" id="PS50110">
    <property type="entry name" value="RESPONSE_REGULATORY"/>
    <property type="match status" value="1"/>
</dbReference>
<dbReference type="SMART" id="SM00448">
    <property type="entry name" value="REC"/>
    <property type="match status" value="1"/>
</dbReference>
<evidence type="ECO:0000313" key="5">
    <source>
        <dbReference type="Proteomes" id="UP000516439"/>
    </source>
</evidence>
<gene>
    <name evidence="4" type="ORF">H9N25_10700</name>
</gene>
<accession>A0ABX6TQ27</accession>
<name>A0ABX6TQ27_9SPHI</name>
<dbReference type="RefSeq" id="WP_167294742.1">
    <property type="nucleotide sequence ID" value="NZ_CP061171.1"/>
</dbReference>
<dbReference type="PANTHER" id="PTHR37299">
    <property type="entry name" value="TRANSCRIPTIONAL REGULATOR-RELATED"/>
    <property type="match status" value="1"/>
</dbReference>
<evidence type="ECO:0000313" key="4">
    <source>
        <dbReference type="EMBL" id="QNR86814.1"/>
    </source>
</evidence>
<dbReference type="EMBL" id="CP061171">
    <property type="protein sequence ID" value="QNR86814.1"/>
    <property type="molecule type" value="Genomic_DNA"/>
</dbReference>
<dbReference type="Pfam" id="PF00072">
    <property type="entry name" value="Response_reg"/>
    <property type="match status" value="1"/>
</dbReference>
<keyword evidence="1" id="KW-0597">Phosphoprotein</keyword>
<dbReference type="PANTHER" id="PTHR37299:SF1">
    <property type="entry name" value="STAGE 0 SPORULATION PROTEIN A HOMOLOG"/>
    <property type="match status" value="1"/>
</dbReference>
<sequence length="232" mass="26510">MDLLRCIIVDDEEGAHRVLEHFIGQVRYLEMAGSFYTALDAMEYIYQNNIDLVFLDINMPGLSGLEMLGAMSSRPFVVLTTAYKEYALESYQYDVVDYLVKPFDFKRFLSSVDKVMNRMGTKQIAPQESITTDYLVLKVDGAMLKLKFEQILYTQSYGNYVKFFTADGMRLSQITTAEVENKLNPKYFVRIHKSYIVAIKEVSTVSGGEAILFNGTRLPVGNLYRKTLLDSL</sequence>
<proteinExistence type="predicted"/>
<dbReference type="Gene3D" id="3.40.50.2300">
    <property type="match status" value="1"/>
</dbReference>
<dbReference type="SMART" id="SM00850">
    <property type="entry name" value="LytTR"/>
    <property type="match status" value="1"/>
</dbReference>
<dbReference type="InterPro" id="IPR007492">
    <property type="entry name" value="LytTR_DNA-bd_dom"/>
</dbReference>
<evidence type="ECO:0000259" key="3">
    <source>
        <dbReference type="PROSITE" id="PS50930"/>
    </source>
</evidence>
<feature type="modified residue" description="4-aspartylphosphate" evidence="1">
    <location>
        <position position="56"/>
    </location>
</feature>